<dbReference type="Pfam" id="PF01595">
    <property type="entry name" value="CNNM"/>
    <property type="match status" value="1"/>
</dbReference>
<dbReference type="InterPro" id="IPR044751">
    <property type="entry name" value="Ion_transp-like_CBS"/>
</dbReference>
<evidence type="ECO:0000256" key="9">
    <source>
        <dbReference type="PROSITE-ProRule" id="PRU00703"/>
    </source>
</evidence>
<keyword evidence="3" id="KW-1003">Cell membrane</keyword>
<name>A0A5B0X159_9GAMM</name>
<gene>
    <name evidence="13" type="ORF">F0M18_04025</name>
</gene>
<evidence type="ECO:0000313" key="14">
    <source>
        <dbReference type="Proteomes" id="UP000323708"/>
    </source>
</evidence>
<reference evidence="13 14" key="1">
    <citation type="submission" date="2019-09" db="EMBL/GenBank/DDBJ databases">
        <authorList>
            <person name="Chen X.-Y."/>
        </authorList>
    </citation>
    <scope>NUCLEOTIDE SEQUENCE [LARGE SCALE GENOMIC DNA]</scope>
    <source>
        <strain evidence="13 14">NY5</strain>
    </source>
</reference>
<keyword evidence="5" id="KW-0677">Repeat</keyword>
<dbReference type="CDD" id="cd04590">
    <property type="entry name" value="CBS_pair_CorC_HlyC_assoc"/>
    <property type="match status" value="1"/>
</dbReference>
<dbReference type="Gene3D" id="3.10.580.10">
    <property type="entry name" value="CBS-domain"/>
    <property type="match status" value="1"/>
</dbReference>
<keyword evidence="6 10" id="KW-1133">Transmembrane helix</keyword>
<evidence type="ECO:0000256" key="8">
    <source>
        <dbReference type="ARBA" id="ARBA00023136"/>
    </source>
</evidence>
<dbReference type="InterPro" id="IPR036318">
    <property type="entry name" value="FAD-bd_PCMH-like_sf"/>
</dbReference>
<evidence type="ECO:0000256" key="7">
    <source>
        <dbReference type="ARBA" id="ARBA00023122"/>
    </source>
</evidence>
<dbReference type="GO" id="GO:0005886">
    <property type="term" value="C:plasma membrane"/>
    <property type="evidence" value="ECO:0007669"/>
    <property type="project" value="UniProtKB-SubCell"/>
</dbReference>
<accession>A0A5B0X159</accession>
<dbReference type="AlphaFoldDB" id="A0A5B0X159"/>
<dbReference type="PROSITE" id="PS51371">
    <property type="entry name" value="CBS"/>
    <property type="match status" value="2"/>
</dbReference>
<evidence type="ECO:0000256" key="2">
    <source>
        <dbReference type="ARBA" id="ARBA00006337"/>
    </source>
</evidence>
<comment type="similarity">
    <text evidence="2">Belongs to the UPF0053 family.</text>
</comment>
<feature type="domain" description="CNNM transmembrane" evidence="12">
    <location>
        <begin position="1"/>
        <end position="189"/>
    </location>
</feature>
<evidence type="ECO:0000259" key="11">
    <source>
        <dbReference type="PROSITE" id="PS51371"/>
    </source>
</evidence>
<dbReference type="SUPFAM" id="SSF54631">
    <property type="entry name" value="CBS-domain pair"/>
    <property type="match status" value="1"/>
</dbReference>
<keyword evidence="4 10" id="KW-0812">Transmembrane</keyword>
<dbReference type="GO" id="GO:0050660">
    <property type="term" value="F:flavin adenine dinucleotide binding"/>
    <property type="evidence" value="ECO:0007669"/>
    <property type="project" value="InterPro"/>
</dbReference>
<dbReference type="PROSITE" id="PS51846">
    <property type="entry name" value="CNNM"/>
    <property type="match status" value="1"/>
</dbReference>
<dbReference type="SUPFAM" id="SSF56176">
    <property type="entry name" value="FAD-binding/transporter-associated domain-like"/>
    <property type="match status" value="1"/>
</dbReference>
<dbReference type="InterPro" id="IPR016169">
    <property type="entry name" value="FAD-bd_PCMH_sub2"/>
</dbReference>
<evidence type="ECO:0000256" key="1">
    <source>
        <dbReference type="ARBA" id="ARBA00004651"/>
    </source>
</evidence>
<dbReference type="RefSeq" id="WP_149610132.1">
    <property type="nucleotide sequence ID" value="NZ_VTUX01000002.1"/>
</dbReference>
<keyword evidence="14" id="KW-1185">Reference proteome</keyword>
<evidence type="ECO:0000256" key="6">
    <source>
        <dbReference type="ARBA" id="ARBA00022989"/>
    </source>
</evidence>
<dbReference type="Pfam" id="PF03471">
    <property type="entry name" value="CorC_HlyC"/>
    <property type="match status" value="1"/>
</dbReference>
<dbReference type="InterPro" id="IPR000644">
    <property type="entry name" value="CBS_dom"/>
</dbReference>
<dbReference type="Gene3D" id="3.30.465.10">
    <property type="match status" value="1"/>
</dbReference>
<dbReference type="Pfam" id="PF00571">
    <property type="entry name" value="CBS"/>
    <property type="match status" value="1"/>
</dbReference>
<evidence type="ECO:0000256" key="3">
    <source>
        <dbReference type="ARBA" id="ARBA00022475"/>
    </source>
</evidence>
<feature type="domain" description="CBS" evidence="11">
    <location>
        <begin position="208"/>
        <end position="267"/>
    </location>
</feature>
<feature type="domain" description="CBS" evidence="11">
    <location>
        <begin position="275"/>
        <end position="332"/>
    </location>
</feature>
<dbReference type="InterPro" id="IPR046342">
    <property type="entry name" value="CBS_dom_sf"/>
</dbReference>
<dbReference type="InterPro" id="IPR005170">
    <property type="entry name" value="Transptr-assoc_dom"/>
</dbReference>
<dbReference type="PANTHER" id="PTHR22777">
    <property type="entry name" value="HEMOLYSIN-RELATED"/>
    <property type="match status" value="1"/>
</dbReference>
<evidence type="ECO:0000256" key="10">
    <source>
        <dbReference type="PROSITE-ProRule" id="PRU01193"/>
    </source>
</evidence>
<protein>
    <submittedName>
        <fullName evidence="13">HlyC/CorC family transporter</fullName>
    </submittedName>
</protein>
<dbReference type="Proteomes" id="UP000323708">
    <property type="component" value="Unassembled WGS sequence"/>
</dbReference>
<evidence type="ECO:0000256" key="4">
    <source>
        <dbReference type="ARBA" id="ARBA00022692"/>
    </source>
</evidence>
<keyword evidence="7 9" id="KW-0129">CBS domain</keyword>
<proteinExistence type="inferred from homology"/>
<evidence type="ECO:0000259" key="12">
    <source>
        <dbReference type="PROSITE" id="PS51846"/>
    </source>
</evidence>
<dbReference type="InterPro" id="IPR002550">
    <property type="entry name" value="CNNM"/>
</dbReference>
<evidence type="ECO:0000313" key="13">
    <source>
        <dbReference type="EMBL" id="KAA1193023.1"/>
    </source>
</evidence>
<organism evidence="13 14">
    <name type="scientific">Pseudohalioglobus sediminis</name>
    <dbReference type="NCBI Taxonomy" id="2606449"/>
    <lineage>
        <taxon>Bacteria</taxon>
        <taxon>Pseudomonadati</taxon>
        <taxon>Pseudomonadota</taxon>
        <taxon>Gammaproteobacteria</taxon>
        <taxon>Cellvibrionales</taxon>
        <taxon>Halieaceae</taxon>
        <taxon>Pseudohalioglobus</taxon>
    </lineage>
</organism>
<dbReference type="PANTHER" id="PTHR22777:SF32">
    <property type="entry name" value="UPF0053 INNER MEMBRANE PROTEIN YFJD"/>
    <property type="match status" value="1"/>
</dbReference>
<sequence length="425" mass="47259">MELIFQFTLLVGLLVASAFFSGSETALFSLSRLDLRQLRRERNPLADKLHALLGQPRRLIISILCGNQVVNVAATANLTAILVALYGTHNAAWISTLVMVPLLLLFGEATPKTIAISDPVGVSTRIVAKPMHFWVNLIAPLTSAIRVLSDRITSRLVGEERSSDNILQVDEFRSLLDEGVIRGELTATEQALIHNLLQAGTAEIIEVMVPRTRVRWINADQPMSDIIDHFLSFRHQRVPVYREHHDNVLGFLCAEDVMKYLLEDIDLTTLPLDELLRPAAMVPGTKKVDEMFDYFQSRDLRAVMVLNEFGGVDGLLTINDVLTCIFGRTQAETARQRAVFDVGAESFDLPGDMKLIDLNRLANFGLEDSRMTTLGGLILRQLDRLPAPGDQVSLDGLQIEVLEMDGNRVARARVMRRTDSGAEIP</sequence>
<dbReference type="SMART" id="SM01091">
    <property type="entry name" value="CorC_HlyC"/>
    <property type="match status" value="1"/>
</dbReference>
<dbReference type="EMBL" id="VTUX01000002">
    <property type="protein sequence ID" value="KAA1193023.1"/>
    <property type="molecule type" value="Genomic_DNA"/>
</dbReference>
<keyword evidence="8 10" id="KW-0472">Membrane</keyword>
<comment type="caution">
    <text evidence="13">The sequence shown here is derived from an EMBL/GenBank/DDBJ whole genome shotgun (WGS) entry which is preliminary data.</text>
</comment>
<comment type="subcellular location">
    <subcellularLocation>
        <location evidence="1">Cell membrane</location>
        <topology evidence="1">Multi-pass membrane protein</topology>
    </subcellularLocation>
</comment>
<evidence type="ECO:0000256" key="5">
    <source>
        <dbReference type="ARBA" id="ARBA00022737"/>
    </source>
</evidence>